<dbReference type="InterPro" id="IPR023997">
    <property type="entry name" value="TonB-dep_OMP_SusC/RagA_CS"/>
</dbReference>
<dbReference type="InterPro" id="IPR012910">
    <property type="entry name" value="Plug_dom"/>
</dbReference>
<dbReference type="AlphaFoldDB" id="A0A5R8MBB7"/>
<dbReference type="Gene3D" id="2.60.40.1120">
    <property type="entry name" value="Carboxypeptidase-like, regulatory domain"/>
    <property type="match status" value="1"/>
</dbReference>
<dbReference type="GO" id="GO:0009279">
    <property type="term" value="C:cell outer membrane"/>
    <property type="evidence" value="ECO:0007669"/>
    <property type="project" value="UniProtKB-SubCell"/>
</dbReference>
<keyword evidence="14" id="KW-1185">Reference proteome</keyword>
<name>A0A5R8MBB7_9FLAO</name>
<protein>
    <submittedName>
        <fullName evidence="13">SusC/RagA family TonB-linked outer membrane protein</fullName>
    </submittedName>
</protein>
<dbReference type="Pfam" id="PF13715">
    <property type="entry name" value="CarbopepD_reg_2"/>
    <property type="match status" value="1"/>
</dbReference>
<organism evidence="13 14">
    <name type="scientific">Maribacter aurantiacus</name>
    <dbReference type="NCBI Taxonomy" id="1882343"/>
    <lineage>
        <taxon>Bacteria</taxon>
        <taxon>Pseudomonadati</taxon>
        <taxon>Bacteroidota</taxon>
        <taxon>Flavobacteriia</taxon>
        <taxon>Flavobacteriales</taxon>
        <taxon>Flavobacteriaceae</taxon>
        <taxon>Maribacter</taxon>
    </lineage>
</organism>
<comment type="subcellular location">
    <subcellularLocation>
        <location evidence="1 8">Cell outer membrane</location>
        <topology evidence="1 8">Multi-pass membrane protein</topology>
    </subcellularLocation>
</comment>
<evidence type="ECO:0000256" key="5">
    <source>
        <dbReference type="ARBA" id="ARBA00023077"/>
    </source>
</evidence>
<gene>
    <name evidence="13" type="ORF">FEK29_03620</name>
</gene>
<keyword evidence="5 9" id="KW-0798">TonB box</keyword>
<dbReference type="Proteomes" id="UP000308382">
    <property type="component" value="Unassembled WGS sequence"/>
</dbReference>
<dbReference type="SUPFAM" id="SSF49464">
    <property type="entry name" value="Carboxypeptidase regulatory domain-like"/>
    <property type="match status" value="1"/>
</dbReference>
<evidence type="ECO:0000256" key="4">
    <source>
        <dbReference type="ARBA" id="ARBA00022692"/>
    </source>
</evidence>
<evidence type="ECO:0000256" key="2">
    <source>
        <dbReference type="ARBA" id="ARBA00022448"/>
    </source>
</evidence>
<evidence type="ECO:0000256" key="6">
    <source>
        <dbReference type="ARBA" id="ARBA00023136"/>
    </source>
</evidence>
<feature type="domain" description="TonB-dependent receptor plug" evidence="12">
    <location>
        <begin position="114"/>
        <end position="220"/>
    </location>
</feature>
<dbReference type="InterPro" id="IPR008969">
    <property type="entry name" value="CarboxyPept-like_regulatory"/>
</dbReference>
<evidence type="ECO:0000259" key="11">
    <source>
        <dbReference type="Pfam" id="PF00593"/>
    </source>
</evidence>
<keyword evidence="6 8" id="KW-0472">Membrane</keyword>
<dbReference type="InterPro" id="IPR037066">
    <property type="entry name" value="Plug_dom_sf"/>
</dbReference>
<sequence>MKITLLKCLVVLGAFLTFGMAQAQEVSGTVSDASGPLPGASVVVKGTTNGTQTDFDGNYTIDGLGDNAVLVFSYIGYKNQEIPVDGQTTIDVTLVEDTQALDEVIVVGYGNQAKKEITSSVVSVSTEDFNQGVVQEPTQLLQGKVAGLSVVNRGGNPNAEPVIRLRGISTVGGNQQPLVVIDGILGGSLASVDPADIENITVLKDGSAAAIYGSRGSAGVIVVTTKRGKGNQPLQVTYNGQVGVSTIANQIDIMNREEFLATGGNDLGSDTDWRDEVTQTGVAQVHNIAASGGGDGFNYRIAGNLRDTDNILINTGFQQFNLRTNFTGFLFDDKLKIDVNAAFTQRDSQIGFNEAMRYATSYNPTAPIFGDDAPFAFNSSQFGGYFETLGLFDSFNPVSIAELNRNDAAATTLNYGVNLNYKVTDNLTLNLNYAAQNIKRDNNQYYPTTNLWRGNALSPTRRGRADFRSEERKFRLLEGYAAYTGSAEKFNYTVTAGYSFQENDYNFNYFQIGDFPPGVDFDWSNNISVAQDLLEAGRIVADSGREDGDRIIRFFGRANVTFDDAIFFDASIAREGSSRFGSENQWGIFPSVGLGADVNKYLELPNVNLLKVRAGWGLTGAIPPSVGLYQQIFNVQNGADGFSGAATTQAGGRAANPDLKWEEKSEFNFGVEFAMDRFGATADYFVRDIKDFITLANIDAAENNGFSQRWQNSGQLGVTGIELSANYDVVRNDKLKYNTGLIFTHNKNILEENPQGDQVLGNLGAPGQNNTFVVRVKEGEEVGQIWGPVFSGDVDANGTPILVDINGDGNLVTGQGSALDDDADFRVLGSGIPDFELGWTNQINYGNWDANVFFRAVVGHSLVNSFRAFYEPIIGSQASYNFVNTSLARSDIRTAQFSDYYVEKADFLRLDNMSVGYTFDMKEDSYIKGLRLSLAGQNLFTITGYTGVDPEPSLQDGGLGLSNLEGSTPNQNIQQVQANPLIAGIERREAYFTSTTITLGVNVNF</sequence>
<keyword evidence="7 8" id="KW-0998">Cell outer membrane</keyword>
<dbReference type="InterPro" id="IPR036942">
    <property type="entry name" value="Beta-barrel_TonB_sf"/>
</dbReference>
<evidence type="ECO:0000256" key="10">
    <source>
        <dbReference type="SAM" id="SignalP"/>
    </source>
</evidence>
<evidence type="ECO:0000256" key="9">
    <source>
        <dbReference type="RuleBase" id="RU003357"/>
    </source>
</evidence>
<comment type="similarity">
    <text evidence="8 9">Belongs to the TonB-dependent receptor family.</text>
</comment>
<dbReference type="SUPFAM" id="SSF56935">
    <property type="entry name" value="Porins"/>
    <property type="match status" value="1"/>
</dbReference>
<keyword evidence="4 8" id="KW-0812">Transmembrane</keyword>
<dbReference type="PROSITE" id="PS52016">
    <property type="entry name" value="TONB_DEPENDENT_REC_3"/>
    <property type="match status" value="1"/>
</dbReference>
<reference evidence="13 14" key="1">
    <citation type="journal article" date="2017" name="Int. J. Syst. Evol. Microbiol.">
        <title>Maripseudobacter aurantiacus gen. nov., sp. nov., a novel member of the family Flavobacteriaceae isolated from a sedimentation basin.</title>
        <authorList>
            <person name="Chen C."/>
            <person name="Su Y."/>
            <person name="Tao T."/>
            <person name="Fu G."/>
            <person name="Zhang C."/>
            <person name="Sun C."/>
            <person name="Zhang X."/>
            <person name="Wu M."/>
        </authorList>
    </citation>
    <scope>NUCLEOTIDE SEQUENCE [LARGE SCALE GENOMIC DNA]</scope>
    <source>
        <strain evidence="14">CDA4</strain>
    </source>
</reference>
<accession>A0A5R8MBB7</accession>
<evidence type="ECO:0000256" key="3">
    <source>
        <dbReference type="ARBA" id="ARBA00022452"/>
    </source>
</evidence>
<evidence type="ECO:0000259" key="12">
    <source>
        <dbReference type="Pfam" id="PF07715"/>
    </source>
</evidence>
<evidence type="ECO:0000313" key="14">
    <source>
        <dbReference type="Proteomes" id="UP000308382"/>
    </source>
</evidence>
<evidence type="ECO:0000256" key="8">
    <source>
        <dbReference type="PROSITE-ProRule" id="PRU01360"/>
    </source>
</evidence>
<keyword evidence="2 8" id="KW-0813">Transport</keyword>
<keyword evidence="3 8" id="KW-1134">Transmembrane beta strand</keyword>
<dbReference type="EMBL" id="VBUK01000001">
    <property type="protein sequence ID" value="TLF46871.1"/>
    <property type="molecule type" value="Genomic_DNA"/>
</dbReference>
<comment type="caution">
    <text evidence="13">The sequence shown here is derived from an EMBL/GenBank/DDBJ whole genome shotgun (WGS) entry which is preliminary data.</text>
</comment>
<dbReference type="RefSeq" id="WP_138257014.1">
    <property type="nucleotide sequence ID" value="NZ_VBUK01000001.1"/>
</dbReference>
<dbReference type="Gene3D" id="2.170.130.10">
    <property type="entry name" value="TonB-dependent receptor, plug domain"/>
    <property type="match status" value="1"/>
</dbReference>
<dbReference type="NCBIfam" id="TIGR04057">
    <property type="entry name" value="SusC_RagA_signa"/>
    <property type="match status" value="1"/>
</dbReference>
<keyword evidence="10" id="KW-0732">Signal</keyword>
<proteinExistence type="inferred from homology"/>
<dbReference type="Gene3D" id="2.40.170.20">
    <property type="entry name" value="TonB-dependent receptor, beta-barrel domain"/>
    <property type="match status" value="1"/>
</dbReference>
<evidence type="ECO:0000256" key="1">
    <source>
        <dbReference type="ARBA" id="ARBA00004571"/>
    </source>
</evidence>
<dbReference type="InterPro" id="IPR000531">
    <property type="entry name" value="Beta-barrel_TonB"/>
</dbReference>
<feature type="chain" id="PRO_5024335245" evidence="10">
    <location>
        <begin position="24"/>
        <end position="1005"/>
    </location>
</feature>
<feature type="domain" description="TonB-dependent receptor-like beta-barrel" evidence="11">
    <location>
        <begin position="410"/>
        <end position="939"/>
    </location>
</feature>
<dbReference type="InterPro" id="IPR023996">
    <property type="entry name" value="TonB-dep_OMP_SusC/RagA"/>
</dbReference>
<evidence type="ECO:0000256" key="7">
    <source>
        <dbReference type="ARBA" id="ARBA00023237"/>
    </source>
</evidence>
<dbReference type="Pfam" id="PF00593">
    <property type="entry name" value="TonB_dep_Rec_b-barrel"/>
    <property type="match status" value="1"/>
</dbReference>
<dbReference type="NCBIfam" id="TIGR04056">
    <property type="entry name" value="OMP_RagA_SusC"/>
    <property type="match status" value="1"/>
</dbReference>
<dbReference type="Pfam" id="PF07715">
    <property type="entry name" value="Plug"/>
    <property type="match status" value="1"/>
</dbReference>
<feature type="signal peptide" evidence="10">
    <location>
        <begin position="1"/>
        <end position="23"/>
    </location>
</feature>
<evidence type="ECO:0000313" key="13">
    <source>
        <dbReference type="EMBL" id="TLF46871.1"/>
    </source>
</evidence>
<dbReference type="InterPro" id="IPR039426">
    <property type="entry name" value="TonB-dep_rcpt-like"/>
</dbReference>
<dbReference type="OrthoDB" id="9768177at2"/>